<dbReference type="Proteomes" id="UP000058613">
    <property type="component" value="Chromosome"/>
</dbReference>
<dbReference type="AlphaFoldDB" id="A0A0P0N423"/>
<organism evidence="1 3">
    <name type="scientific">Pyrodictium delaneyi</name>
    <dbReference type="NCBI Taxonomy" id="1273541"/>
    <lineage>
        <taxon>Archaea</taxon>
        <taxon>Thermoproteota</taxon>
        <taxon>Thermoprotei</taxon>
        <taxon>Desulfurococcales</taxon>
        <taxon>Pyrodictiaceae</taxon>
        <taxon>Pyrodictium</taxon>
    </lineage>
</organism>
<keyword evidence="4" id="KW-1185">Reference proteome</keyword>
<dbReference type="GeneID" id="26099387"/>
<dbReference type="RefSeq" id="WP_055408845.1">
    <property type="nucleotide sequence ID" value="NZ_CP013011.1"/>
</dbReference>
<sequence>MPRVHIDVHRLASTLVVLGYVYVTVDQLASILGVSTRTAGRLLAEMARLGLARRWSRRAYKLELLQLTEVNK</sequence>
<name>A0A0P0N423_9CREN</name>
<dbReference type="KEGG" id="pdl:Pyrde_1050"/>
<evidence type="ECO:0000313" key="2">
    <source>
        <dbReference type="EMBL" id="OWJ55321.1"/>
    </source>
</evidence>
<dbReference type="InterPro" id="IPR036390">
    <property type="entry name" value="WH_DNA-bd_sf"/>
</dbReference>
<gene>
    <name evidence="2" type="ORF">Pdsh_00400</name>
    <name evidence="1" type="ORF">Pyrde_1050</name>
</gene>
<dbReference type="InterPro" id="IPR036388">
    <property type="entry name" value="WH-like_DNA-bd_sf"/>
</dbReference>
<dbReference type="Gene3D" id="1.10.10.10">
    <property type="entry name" value="Winged helix-like DNA-binding domain superfamily/Winged helix DNA-binding domain"/>
    <property type="match status" value="1"/>
</dbReference>
<proteinExistence type="predicted"/>
<dbReference type="Proteomes" id="UP000196694">
    <property type="component" value="Unassembled WGS sequence"/>
</dbReference>
<evidence type="ECO:0008006" key="5">
    <source>
        <dbReference type="Google" id="ProtNLM"/>
    </source>
</evidence>
<evidence type="ECO:0000313" key="3">
    <source>
        <dbReference type="Proteomes" id="UP000058613"/>
    </source>
</evidence>
<dbReference type="EMBL" id="CP013011">
    <property type="protein sequence ID" value="ALL01098.1"/>
    <property type="molecule type" value="Genomic_DNA"/>
</dbReference>
<dbReference type="OrthoDB" id="15524at2157"/>
<accession>A0A0P0N423</accession>
<reference evidence="1 3" key="1">
    <citation type="submission" date="2015-10" db="EMBL/GenBank/DDBJ databases">
        <title>Complete genome sequence of hyperthermophilic archaeon Pyrodictium delaneyi Su06.</title>
        <authorList>
            <person name="Jung J.-H."/>
            <person name="Lin J."/>
            <person name="Holden J.F."/>
            <person name="Park C.-S."/>
        </authorList>
    </citation>
    <scope>NUCLEOTIDE SEQUENCE [LARGE SCALE GENOMIC DNA]</scope>
    <source>
        <strain evidence="1 3">Su06</strain>
    </source>
</reference>
<dbReference type="STRING" id="1273541.Pyrde_1050"/>
<reference evidence="2 4" key="2">
    <citation type="submission" date="2017-05" db="EMBL/GenBank/DDBJ databases">
        <title>The draft genome of the hyperthermophilic archaeon 'Pyrodictium delaneyi strain Hulk', an iron and nitrate reducer, reveals the capacity for sulfate reduction.</title>
        <authorList>
            <person name="Demey L.M."/>
            <person name="Miller C."/>
            <person name="Manzella M."/>
            <person name="Reguera G."/>
            <person name="Kashefi K."/>
        </authorList>
    </citation>
    <scope>NUCLEOTIDE SEQUENCE [LARGE SCALE GENOMIC DNA]</scope>
    <source>
        <strain evidence="2 4">Hulk</strain>
    </source>
</reference>
<evidence type="ECO:0000313" key="1">
    <source>
        <dbReference type="EMBL" id="ALL01098.1"/>
    </source>
</evidence>
<evidence type="ECO:0000313" key="4">
    <source>
        <dbReference type="Proteomes" id="UP000196694"/>
    </source>
</evidence>
<protein>
    <recommendedName>
        <fullName evidence="5">HTH crp-type domain-containing protein</fullName>
    </recommendedName>
</protein>
<dbReference type="EMBL" id="NCQP01000001">
    <property type="protein sequence ID" value="OWJ55321.1"/>
    <property type="molecule type" value="Genomic_DNA"/>
</dbReference>
<dbReference type="SUPFAM" id="SSF46785">
    <property type="entry name" value="Winged helix' DNA-binding domain"/>
    <property type="match status" value="1"/>
</dbReference>